<dbReference type="InterPro" id="IPR028213">
    <property type="entry name" value="PA1"/>
</dbReference>
<reference evidence="3" key="1">
    <citation type="submission" date="2025-08" db="UniProtKB">
        <authorList>
            <consortium name="RefSeq"/>
        </authorList>
    </citation>
    <scope>IDENTIFICATION</scope>
    <source>
        <tissue evidence="3">Entire body</tissue>
    </source>
</reference>
<dbReference type="CTD" id="32079"/>
<proteinExistence type="predicted"/>
<feature type="compositionally biased region" description="Basic and acidic residues" evidence="1">
    <location>
        <begin position="66"/>
        <end position="75"/>
    </location>
</feature>
<dbReference type="PANTHER" id="PTHR28467">
    <property type="entry name" value="PAXIP1-ASSOCIATED GLUTAMATE-RICH PROTEIN 1"/>
    <property type="match status" value="1"/>
</dbReference>
<dbReference type="FunCoup" id="A0A1W4XHX3">
    <property type="interactions" value="14"/>
</dbReference>
<dbReference type="GO" id="GO:0030331">
    <property type="term" value="F:nuclear estrogen receptor binding"/>
    <property type="evidence" value="ECO:0007669"/>
    <property type="project" value="TreeGrafter"/>
</dbReference>
<dbReference type="PANTHER" id="PTHR28467:SF1">
    <property type="entry name" value="PAXIP1-ASSOCIATED GLUTAMATE-RICH PROTEIN 1"/>
    <property type="match status" value="1"/>
</dbReference>
<organism evidence="2 3">
    <name type="scientific">Agrilus planipennis</name>
    <name type="common">Emerald ash borer</name>
    <name type="synonym">Agrilus marcopoli</name>
    <dbReference type="NCBI Taxonomy" id="224129"/>
    <lineage>
        <taxon>Eukaryota</taxon>
        <taxon>Metazoa</taxon>
        <taxon>Ecdysozoa</taxon>
        <taxon>Arthropoda</taxon>
        <taxon>Hexapoda</taxon>
        <taxon>Insecta</taxon>
        <taxon>Pterygota</taxon>
        <taxon>Neoptera</taxon>
        <taxon>Endopterygota</taxon>
        <taxon>Coleoptera</taxon>
        <taxon>Polyphaga</taxon>
        <taxon>Elateriformia</taxon>
        <taxon>Buprestoidea</taxon>
        <taxon>Buprestidae</taxon>
        <taxon>Agrilinae</taxon>
        <taxon>Agrilus</taxon>
    </lineage>
</organism>
<sequence length="129" mass="14835">MMADDFVVECSDDEFKNIKGTWEPPVEEIERLYDILDKGELPEIKWKCPGYRSPSPEVQDQPQEEDVLKPTEDKSDFDFMDEVQSPKLKMRKDGEDALRGSAKKKTTSLDGVLSNMRRHKLLPSQNSNS</sequence>
<feature type="region of interest" description="Disordered" evidence="1">
    <location>
        <begin position="87"/>
        <end position="129"/>
    </location>
</feature>
<evidence type="ECO:0000313" key="2">
    <source>
        <dbReference type="Proteomes" id="UP000192223"/>
    </source>
</evidence>
<dbReference type="Proteomes" id="UP000192223">
    <property type="component" value="Unplaced"/>
</dbReference>
<dbReference type="GO" id="GO:0033148">
    <property type="term" value="P:positive regulation of intracellular estrogen receptor signaling pathway"/>
    <property type="evidence" value="ECO:0007669"/>
    <property type="project" value="TreeGrafter"/>
</dbReference>
<dbReference type="Pfam" id="PF15364">
    <property type="entry name" value="PAXIP1_C"/>
    <property type="match status" value="1"/>
</dbReference>
<keyword evidence="2" id="KW-1185">Reference proteome</keyword>
<name>A0A1W4XHX3_AGRPL</name>
<dbReference type="GeneID" id="108744366"/>
<gene>
    <name evidence="3" type="primary">LOC108744366</name>
</gene>
<dbReference type="RefSeq" id="XP_018335584.1">
    <property type="nucleotide sequence ID" value="XM_018480082.2"/>
</dbReference>
<dbReference type="AlphaFoldDB" id="A0A1W4XHX3"/>
<accession>A0A1W4XHX3</accession>
<dbReference type="GO" id="GO:1902808">
    <property type="term" value="P:positive regulation of cell cycle G1/S phase transition"/>
    <property type="evidence" value="ECO:0007669"/>
    <property type="project" value="TreeGrafter"/>
</dbReference>
<dbReference type="InParanoid" id="A0A1W4XHX3"/>
<dbReference type="KEGG" id="apln:108744366"/>
<evidence type="ECO:0000256" key="1">
    <source>
        <dbReference type="SAM" id="MobiDB-lite"/>
    </source>
</evidence>
<evidence type="ECO:0000313" key="3">
    <source>
        <dbReference type="RefSeq" id="XP_018335584.1"/>
    </source>
</evidence>
<dbReference type="GO" id="GO:0044666">
    <property type="term" value="C:MLL3/4 complex"/>
    <property type="evidence" value="ECO:0007669"/>
    <property type="project" value="TreeGrafter"/>
</dbReference>
<dbReference type="STRING" id="224129.A0A1W4XHX3"/>
<feature type="region of interest" description="Disordered" evidence="1">
    <location>
        <begin position="50"/>
        <end position="75"/>
    </location>
</feature>
<protein>
    <submittedName>
        <fullName evidence="3">PAXIP1-associated glutamate-rich protein 1A</fullName>
    </submittedName>
</protein>
<dbReference type="OrthoDB" id="10067843at2759"/>